<dbReference type="AlphaFoldDB" id="A0A133V110"/>
<evidence type="ECO:0000256" key="1">
    <source>
        <dbReference type="SAM" id="MobiDB-lite"/>
    </source>
</evidence>
<dbReference type="Proteomes" id="UP000070520">
    <property type="component" value="Unassembled WGS sequence"/>
</dbReference>
<gene>
    <name evidence="3" type="ORF">AKJ42_01610</name>
</gene>
<feature type="region of interest" description="Disordered" evidence="1">
    <location>
        <begin position="337"/>
        <end position="361"/>
    </location>
</feature>
<evidence type="ECO:0000313" key="3">
    <source>
        <dbReference type="EMBL" id="KXB00140.1"/>
    </source>
</evidence>
<keyword evidence="2" id="KW-0472">Membrane</keyword>
<comment type="caution">
    <text evidence="3">The sequence shown here is derived from an EMBL/GenBank/DDBJ whole genome shotgun (WGS) entry which is preliminary data.</text>
</comment>
<reference evidence="3 4" key="1">
    <citation type="journal article" date="2016" name="Sci. Rep.">
        <title>Metabolic traits of an uncultured archaeal lineage -MSBL1- from brine pools of the Red Sea.</title>
        <authorList>
            <person name="Mwirichia R."/>
            <person name="Alam I."/>
            <person name="Rashid M."/>
            <person name="Vinu M."/>
            <person name="Ba-Alawi W."/>
            <person name="Anthony Kamau A."/>
            <person name="Kamanda Ngugi D."/>
            <person name="Goker M."/>
            <person name="Klenk H.P."/>
            <person name="Bajic V."/>
            <person name="Stingl U."/>
        </authorList>
    </citation>
    <scope>NUCLEOTIDE SEQUENCE [LARGE SCALE GENOMIC DNA]</scope>
    <source>
        <strain evidence="3">SCGC-AAA261C02</strain>
    </source>
</reference>
<name>A0A133V110_9EURY</name>
<sequence>MIKNGWLDYLWMPLSVSAILILIIIYRSGLLHEKGDEERFSESWAGVLNLSVMSILLTFLSYGIAWGVSSVIVEAYDWPVFPLLIGLFFFGLFSSTLFFRYVLNIGKVSLIEKNFKKLWEELDKFRKSRESEDEAKKKKEEAIRKLMEGINKKLKNLEDLPSKKAIGKLVKKIVRRSAEETEETPPESVVEKIFEDGTANELADIIADRVEVKIEGSGRYATGQTFQEESKQDFEGEGFEVETYKSGRRRADYILRIDDRVVACAGVRRRNVKKSTTLTKDDFKAGLSYAEKQGVPFIIWWWNPVTNRRWANVVEVEDLANFKGPVPTWLWHEELDPEEERERKKSQREAKRRIRELAGAG</sequence>
<keyword evidence="2" id="KW-0812">Transmembrane</keyword>
<keyword evidence="4" id="KW-1185">Reference proteome</keyword>
<organism evidence="3 4">
    <name type="scientific">candidate division MSBL1 archaeon SCGC-AAA261C02</name>
    <dbReference type="NCBI Taxonomy" id="1698272"/>
    <lineage>
        <taxon>Archaea</taxon>
        <taxon>Methanobacteriati</taxon>
        <taxon>Methanobacteriota</taxon>
        <taxon>candidate division MSBL1</taxon>
    </lineage>
</organism>
<protein>
    <submittedName>
        <fullName evidence="3">Uncharacterized protein</fullName>
    </submittedName>
</protein>
<feature type="transmembrane region" description="Helical" evidence="2">
    <location>
        <begin position="6"/>
        <end position="26"/>
    </location>
</feature>
<feature type="compositionally biased region" description="Basic and acidic residues" evidence="1">
    <location>
        <begin position="340"/>
        <end position="349"/>
    </location>
</feature>
<feature type="transmembrane region" description="Helical" evidence="2">
    <location>
        <begin position="80"/>
        <end position="103"/>
    </location>
</feature>
<dbReference type="EMBL" id="LHXW01000012">
    <property type="protein sequence ID" value="KXB00140.1"/>
    <property type="molecule type" value="Genomic_DNA"/>
</dbReference>
<feature type="transmembrane region" description="Helical" evidence="2">
    <location>
        <begin position="47"/>
        <end position="68"/>
    </location>
</feature>
<keyword evidence="2" id="KW-1133">Transmembrane helix</keyword>
<accession>A0A133V110</accession>
<evidence type="ECO:0000256" key="2">
    <source>
        <dbReference type="SAM" id="Phobius"/>
    </source>
</evidence>
<evidence type="ECO:0000313" key="4">
    <source>
        <dbReference type="Proteomes" id="UP000070520"/>
    </source>
</evidence>
<proteinExistence type="predicted"/>